<sequence>MKIIQVVGRSNSGKTTFIEALIPILREQGSIAVIKHLGHDRFAVNEGKDTSRYMAAGADRSVGIDDIKSVAILDTADLKTALTEICDAGVEVCIIEGFKTIPFPRIVIGDLETEGAVLRNPSTADVISSLALFEDYYTMQGVVRELRRTISTERAGCILTFNGLVREITGDQRTEYLDFAPSIDPIIESLEEEARNTPGVIGARFHHQKGRLCAGEDITYFALIAEHRQEAFAAMSRAIDRLKSEAHNKP</sequence>
<dbReference type="Pfam" id="PF03205">
    <property type="entry name" value="MobB"/>
    <property type="match status" value="1"/>
</dbReference>
<dbReference type="GO" id="GO:0005525">
    <property type="term" value="F:GTP binding"/>
    <property type="evidence" value="ECO:0007669"/>
    <property type="project" value="InterPro"/>
</dbReference>
<evidence type="ECO:0000313" key="3">
    <source>
        <dbReference type="Proteomes" id="UP000292580"/>
    </source>
</evidence>
<dbReference type="GO" id="GO:0006777">
    <property type="term" value="P:Mo-molybdopterin cofactor biosynthetic process"/>
    <property type="evidence" value="ECO:0007669"/>
    <property type="project" value="InterPro"/>
</dbReference>
<feature type="domain" description="Molybdopterin-guanine dinucleotide biosynthesis protein B (MobB)" evidence="1">
    <location>
        <begin position="3"/>
        <end position="115"/>
    </location>
</feature>
<comment type="caution">
    <text evidence="2">The sequence shown here is derived from an EMBL/GenBank/DDBJ whole genome shotgun (WGS) entry which is preliminary data.</text>
</comment>
<gene>
    <name evidence="2" type="primary">mobB</name>
    <name evidence="2" type="ORF">CUJ86_09105</name>
</gene>
<dbReference type="RefSeq" id="WP_130647243.1">
    <property type="nucleotide sequence ID" value="NZ_PGCL01000003.1"/>
</dbReference>
<dbReference type="Proteomes" id="UP000292580">
    <property type="component" value="Unassembled WGS sequence"/>
</dbReference>
<dbReference type="InterPro" id="IPR003448">
    <property type="entry name" value="Mopterin_biosynth_MoaE"/>
</dbReference>
<evidence type="ECO:0000313" key="2">
    <source>
        <dbReference type="EMBL" id="TAJ44173.1"/>
    </source>
</evidence>
<dbReference type="SUPFAM" id="SSF52540">
    <property type="entry name" value="P-loop containing nucleoside triphosphate hydrolases"/>
    <property type="match status" value="1"/>
</dbReference>
<dbReference type="AlphaFoldDB" id="A0A483CXT1"/>
<dbReference type="EMBL" id="PGCL01000003">
    <property type="protein sequence ID" value="TAJ44173.1"/>
    <property type="molecule type" value="Genomic_DNA"/>
</dbReference>
<dbReference type="OrthoDB" id="45235at2157"/>
<reference evidence="2 3" key="1">
    <citation type="submission" date="2017-11" db="EMBL/GenBank/DDBJ databases">
        <title>Isolation and Characterization of Methanofollis Species from Methane Seep Offshore SW Taiwan.</title>
        <authorList>
            <person name="Teng N.-H."/>
            <person name="Lai M.-C."/>
            <person name="Chen S.-C."/>
        </authorList>
    </citation>
    <scope>NUCLEOTIDE SEQUENCE [LARGE SCALE GENOMIC DNA]</scope>
    <source>
        <strain evidence="2 3">FWC-SCC2</strain>
    </source>
</reference>
<dbReference type="InterPro" id="IPR036563">
    <property type="entry name" value="MoaE_sf"/>
</dbReference>
<dbReference type="PANTHER" id="PTHR40072">
    <property type="entry name" value="MOLYBDOPTERIN-GUANINE DINUCLEOTIDE BIOSYNTHESIS ADAPTER PROTEIN-RELATED"/>
    <property type="match status" value="1"/>
</dbReference>
<proteinExistence type="predicted"/>
<dbReference type="NCBIfam" id="TIGR00176">
    <property type="entry name" value="mobB"/>
    <property type="match status" value="1"/>
</dbReference>
<dbReference type="PROSITE" id="PS50152">
    <property type="entry name" value="25A_SYNTH_3"/>
    <property type="match status" value="1"/>
</dbReference>
<dbReference type="PANTHER" id="PTHR40072:SF1">
    <property type="entry name" value="MOLYBDOPTERIN-GUANINE DINUCLEOTIDE BIOSYNTHESIS ADAPTER PROTEIN"/>
    <property type="match status" value="1"/>
</dbReference>
<name>A0A483CXT1_9EURY</name>
<protein>
    <submittedName>
        <fullName evidence="2">Molybdopterin-guanine dinucleotide biosynthesis protein B</fullName>
    </submittedName>
</protein>
<dbReference type="InterPro" id="IPR027417">
    <property type="entry name" value="P-loop_NTPase"/>
</dbReference>
<dbReference type="InterPro" id="IPR004435">
    <property type="entry name" value="MobB_dom"/>
</dbReference>
<evidence type="ECO:0000259" key="1">
    <source>
        <dbReference type="Pfam" id="PF03205"/>
    </source>
</evidence>
<dbReference type="Gene3D" id="3.40.50.300">
    <property type="entry name" value="P-loop containing nucleotide triphosphate hydrolases"/>
    <property type="match status" value="1"/>
</dbReference>
<organism evidence="2 3">
    <name type="scientific">Methanofollis fontis</name>
    <dbReference type="NCBI Taxonomy" id="2052832"/>
    <lineage>
        <taxon>Archaea</taxon>
        <taxon>Methanobacteriati</taxon>
        <taxon>Methanobacteriota</taxon>
        <taxon>Stenosarchaea group</taxon>
        <taxon>Methanomicrobia</taxon>
        <taxon>Methanomicrobiales</taxon>
        <taxon>Methanomicrobiaceae</taxon>
        <taxon>Methanofollis</taxon>
    </lineage>
</organism>
<dbReference type="Pfam" id="PF02391">
    <property type="entry name" value="MoaE"/>
    <property type="match status" value="1"/>
</dbReference>
<keyword evidence="3" id="KW-1185">Reference proteome</keyword>
<dbReference type="Gene3D" id="3.90.1170.40">
    <property type="entry name" value="Molybdopterin biosynthesis MoaE subunit"/>
    <property type="match status" value="1"/>
</dbReference>
<dbReference type="SUPFAM" id="SSF54690">
    <property type="entry name" value="Molybdopterin synthase subunit MoaE"/>
    <property type="match status" value="1"/>
</dbReference>
<accession>A0A483CXT1</accession>
<dbReference type="InterPro" id="IPR052539">
    <property type="entry name" value="MGD_biosynthesis_adapter"/>
</dbReference>